<dbReference type="OrthoDB" id="432544at2759"/>
<comment type="caution">
    <text evidence="4">The sequence shown here is derived from an EMBL/GenBank/DDBJ whole genome shotgun (WGS) entry which is preliminary data.</text>
</comment>
<evidence type="ECO:0000313" key="4">
    <source>
        <dbReference type="EMBL" id="KAF7152915.1"/>
    </source>
</evidence>
<comment type="pathway">
    <text evidence="1">Carbohydrate degradation; pentose phosphate pathway.</text>
</comment>
<dbReference type="Proteomes" id="UP000626092">
    <property type="component" value="Unassembled WGS sequence"/>
</dbReference>
<dbReference type="PANTHER" id="PTHR11054">
    <property type="entry name" value="6-PHOSPHOGLUCONOLACTONASE"/>
    <property type="match status" value="1"/>
</dbReference>
<evidence type="ECO:0000259" key="3">
    <source>
        <dbReference type="Pfam" id="PF01182"/>
    </source>
</evidence>
<feature type="chain" id="PRO_5032820050" description="Glucosamine/galactosamine-6-phosphate isomerase domain-containing protein" evidence="2">
    <location>
        <begin position="26"/>
        <end position="100"/>
    </location>
</feature>
<organism evidence="4 5">
    <name type="scientific">Rhododendron simsii</name>
    <name type="common">Sims's rhododendron</name>
    <dbReference type="NCBI Taxonomy" id="118357"/>
    <lineage>
        <taxon>Eukaryota</taxon>
        <taxon>Viridiplantae</taxon>
        <taxon>Streptophyta</taxon>
        <taxon>Embryophyta</taxon>
        <taxon>Tracheophyta</taxon>
        <taxon>Spermatophyta</taxon>
        <taxon>Magnoliopsida</taxon>
        <taxon>eudicotyledons</taxon>
        <taxon>Gunneridae</taxon>
        <taxon>Pentapetalae</taxon>
        <taxon>asterids</taxon>
        <taxon>Ericales</taxon>
        <taxon>Ericaceae</taxon>
        <taxon>Ericoideae</taxon>
        <taxon>Rhodoreae</taxon>
        <taxon>Rhododendron</taxon>
    </lineage>
</organism>
<name>A0A834HIL6_RHOSS</name>
<dbReference type="Gene3D" id="3.40.50.1360">
    <property type="match status" value="1"/>
</dbReference>
<dbReference type="GO" id="GO:0005975">
    <property type="term" value="P:carbohydrate metabolic process"/>
    <property type="evidence" value="ECO:0007669"/>
    <property type="project" value="InterPro"/>
</dbReference>
<evidence type="ECO:0000256" key="2">
    <source>
        <dbReference type="SAM" id="SignalP"/>
    </source>
</evidence>
<dbReference type="UniPathway" id="UPA00115"/>
<gene>
    <name evidence="4" type="ORF">RHSIM_Rhsim01G0187800</name>
</gene>
<dbReference type="Pfam" id="PF01182">
    <property type="entry name" value="Glucosamine_iso"/>
    <property type="match status" value="1"/>
</dbReference>
<dbReference type="InterPro" id="IPR037171">
    <property type="entry name" value="NagB/RpiA_transferase-like"/>
</dbReference>
<accession>A0A834HIL6</accession>
<sequence length="100" mass="11216">MVSRFALSFALTLVLSRIMSGMSKAKGVVNVQAMEEEVAEAGAEYVANLSSKFAQERGIFTVVVGAGSVIHTLRKLVEELYSKSVDWSKWQVFLMREWFH</sequence>
<dbReference type="InterPro" id="IPR006148">
    <property type="entry name" value="Glc/Gal-6P_isomerase"/>
</dbReference>
<dbReference type="EMBL" id="WJXA01000001">
    <property type="protein sequence ID" value="KAF7152915.1"/>
    <property type="molecule type" value="Genomic_DNA"/>
</dbReference>
<proteinExistence type="predicted"/>
<dbReference type="InterPro" id="IPR039104">
    <property type="entry name" value="6PGL"/>
</dbReference>
<dbReference type="GO" id="GO:0006098">
    <property type="term" value="P:pentose-phosphate shunt"/>
    <property type="evidence" value="ECO:0007669"/>
    <property type="project" value="UniProtKB-UniPathway"/>
</dbReference>
<feature type="domain" description="Glucosamine/galactosamine-6-phosphate isomerase" evidence="3">
    <location>
        <begin position="35"/>
        <end position="97"/>
    </location>
</feature>
<keyword evidence="2" id="KW-0732">Signal</keyword>
<feature type="signal peptide" evidence="2">
    <location>
        <begin position="1"/>
        <end position="25"/>
    </location>
</feature>
<protein>
    <recommendedName>
        <fullName evidence="3">Glucosamine/galactosamine-6-phosphate isomerase domain-containing protein</fullName>
    </recommendedName>
</protein>
<keyword evidence="5" id="KW-1185">Reference proteome</keyword>
<evidence type="ECO:0000313" key="5">
    <source>
        <dbReference type="Proteomes" id="UP000626092"/>
    </source>
</evidence>
<dbReference type="PANTHER" id="PTHR11054:SF22">
    <property type="entry name" value="6-PHOSPHOGLUCONOLACTONASE 3, CHLOROPLASTIC"/>
    <property type="match status" value="1"/>
</dbReference>
<dbReference type="AlphaFoldDB" id="A0A834HIL6"/>
<reference evidence="4" key="1">
    <citation type="submission" date="2019-11" db="EMBL/GenBank/DDBJ databases">
        <authorList>
            <person name="Liu Y."/>
            <person name="Hou J."/>
            <person name="Li T.-Q."/>
            <person name="Guan C.-H."/>
            <person name="Wu X."/>
            <person name="Wu H.-Z."/>
            <person name="Ling F."/>
            <person name="Zhang R."/>
            <person name="Shi X.-G."/>
            <person name="Ren J.-P."/>
            <person name="Chen E.-F."/>
            <person name="Sun J.-M."/>
        </authorList>
    </citation>
    <scope>NUCLEOTIDE SEQUENCE</scope>
    <source>
        <strain evidence="4">Adult_tree_wgs_1</strain>
        <tissue evidence="4">Leaves</tissue>
    </source>
</reference>
<dbReference type="SUPFAM" id="SSF100950">
    <property type="entry name" value="NagB/RpiA/CoA transferase-like"/>
    <property type="match status" value="1"/>
</dbReference>
<evidence type="ECO:0000256" key="1">
    <source>
        <dbReference type="ARBA" id="ARBA00004959"/>
    </source>
</evidence>